<dbReference type="InterPro" id="IPR036390">
    <property type="entry name" value="WH_DNA-bd_sf"/>
</dbReference>
<evidence type="ECO:0000313" key="1">
    <source>
        <dbReference type="EMBL" id="PHU36117.1"/>
    </source>
</evidence>
<dbReference type="Proteomes" id="UP000225889">
    <property type="component" value="Unassembled WGS sequence"/>
</dbReference>
<dbReference type="GO" id="GO:1900376">
    <property type="term" value="P:regulation of secondary metabolite biosynthetic process"/>
    <property type="evidence" value="ECO:0007669"/>
    <property type="project" value="TreeGrafter"/>
</dbReference>
<proteinExistence type="predicted"/>
<dbReference type="Gene3D" id="1.10.10.10">
    <property type="entry name" value="Winged helix-like DNA-binding domain superfamily/Winged helix DNA-binding domain"/>
    <property type="match status" value="1"/>
</dbReference>
<dbReference type="GO" id="GO:0045892">
    <property type="term" value="P:negative regulation of DNA-templated transcription"/>
    <property type="evidence" value="ECO:0007669"/>
    <property type="project" value="TreeGrafter"/>
</dbReference>
<evidence type="ECO:0000313" key="2">
    <source>
        <dbReference type="Proteomes" id="UP000225889"/>
    </source>
</evidence>
<protein>
    <submittedName>
        <fullName evidence="1">Fur family transcriptional regulator</fullName>
    </submittedName>
</protein>
<dbReference type="GO" id="GO:0003700">
    <property type="term" value="F:DNA-binding transcription factor activity"/>
    <property type="evidence" value="ECO:0007669"/>
    <property type="project" value="InterPro"/>
</dbReference>
<accession>A0A2G3DYJ3</accession>
<dbReference type="RefSeq" id="WP_099391312.1">
    <property type="nucleotide sequence ID" value="NZ_PDYF01000007.1"/>
</dbReference>
<reference evidence="1 2" key="2">
    <citation type="submission" date="2017-10" db="EMBL/GenBank/DDBJ databases">
        <authorList>
            <person name="Banno H."/>
            <person name="Chua N.-H."/>
        </authorList>
    </citation>
    <scope>NUCLEOTIDE SEQUENCE [LARGE SCALE GENOMIC DNA]</scope>
    <source>
        <strain evidence="1 2">JK626</strain>
    </source>
</reference>
<dbReference type="GO" id="GO:0000976">
    <property type="term" value="F:transcription cis-regulatory region binding"/>
    <property type="evidence" value="ECO:0007669"/>
    <property type="project" value="TreeGrafter"/>
</dbReference>
<gene>
    <name evidence="1" type="ORF">CSX01_02465</name>
</gene>
<dbReference type="Pfam" id="PF01475">
    <property type="entry name" value="FUR"/>
    <property type="match status" value="1"/>
</dbReference>
<dbReference type="InterPro" id="IPR036388">
    <property type="entry name" value="WH-like_DNA-bd_sf"/>
</dbReference>
<sequence>MDIAENSVEQRDLIVQQLREAGCRITKQRLVVLDIILNGDPSCVKEIYREAIKVDKNIGSATVYRMVNTLEEIGVLNRKNMYQVDCSVCEQHCIDEDCDSDCPGGACTACETNVVVTLDDDTKLVLNRTQVKELLEAGLHATGRVKDSKKIARLAM</sequence>
<dbReference type="EMBL" id="PDYF01000007">
    <property type="protein sequence ID" value="PHU36117.1"/>
    <property type="molecule type" value="Genomic_DNA"/>
</dbReference>
<comment type="caution">
    <text evidence="1">The sequence shown here is derived from an EMBL/GenBank/DDBJ whole genome shotgun (WGS) entry which is preliminary data.</text>
</comment>
<dbReference type="PANTHER" id="PTHR33202:SF7">
    <property type="entry name" value="FERRIC UPTAKE REGULATION PROTEIN"/>
    <property type="match status" value="1"/>
</dbReference>
<reference evidence="1 2" key="1">
    <citation type="submission" date="2017-10" db="EMBL/GenBank/DDBJ databases">
        <title>Resolving the taxonomy of Roseburia spp., Eubacterium rectale and Agathobacter spp. through phylogenomic analysis.</title>
        <authorList>
            <person name="Sheridan P.O."/>
            <person name="Walker A.W."/>
            <person name="Duncan S.H."/>
            <person name="Scott K.P."/>
            <person name="Toole P.W.O."/>
            <person name="Luis P."/>
            <person name="Flint H.J."/>
        </authorList>
    </citation>
    <scope>NUCLEOTIDE SEQUENCE [LARGE SCALE GENOMIC DNA]</scope>
    <source>
        <strain evidence="1 2">JK626</strain>
    </source>
</reference>
<organism evidence="1 2">
    <name type="scientific">Pseudobutyrivibrio ruminis</name>
    <dbReference type="NCBI Taxonomy" id="46206"/>
    <lineage>
        <taxon>Bacteria</taxon>
        <taxon>Bacillati</taxon>
        <taxon>Bacillota</taxon>
        <taxon>Clostridia</taxon>
        <taxon>Lachnospirales</taxon>
        <taxon>Lachnospiraceae</taxon>
        <taxon>Pseudobutyrivibrio</taxon>
    </lineage>
</organism>
<name>A0A2G3DYJ3_9FIRM</name>
<dbReference type="GO" id="GO:0008270">
    <property type="term" value="F:zinc ion binding"/>
    <property type="evidence" value="ECO:0007669"/>
    <property type="project" value="TreeGrafter"/>
</dbReference>
<dbReference type="AlphaFoldDB" id="A0A2G3DYJ3"/>
<dbReference type="PANTHER" id="PTHR33202">
    <property type="entry name" value="ZINC UPTAKE REGULATION PROTEIN"/>
    <property type="match status" value="1"/>
</dbReference>
<dbReference type="InterPro" id="IPR002481">
    <property type="entry name" value="FUR"/>
</dbReference>
<dbReference type="SUPFAM" id="SSF46785">
    <property type="entry name" value="Winged helix' DNA-binding domain"/>
    <property type="match status" value="1"/>
</dbReference>